<name>A0A8K0KNI2_LADFU</name>
<dbReference type="Gene3D" id="3.30.420.10">
    <property type="entry name" value="Ribonuclease H-like superfamily/Ribonuclease H"/>
    <property type="match status" value="1"/>
</dbReference>
<sequence>MQFFFCWYLNIHKVFKAVGLGEEDSKLQSDAFSTLLQAVGASESLSPHTRLVSVSRNVMESSLKQHYAIKFSSKLNKSLVGTHKLIMQACRDSAIKYSQVSRWLKVFKGRGGRRTGRPSTSTTDNNLACVRDLLNSDRQFSVQMIAESLNIPKTIIYELLIDKLDMRKMCAKLVPKLLVDDQKNHRVTVATEFFKRVEIKPHFLDNVVTGDETWCFKHNTERSRTS</sequence>
<reference evidence="1" key="2">
    <citation type="submission" date="2017-10" db="EMBL/GenBank/DDBJ databases">
        <title>Ladona fulva Genome sequencing and assembly.</title>
        <authorList>
            <person name="Murali S."/>
            <person name="Richards S."/>
            <person name="Bandaranaike D."/>
            <person name="Bellair M."/>
            <person name="Blankenburg K."/>
            <person name="Chao H."/>
            <person name="Dinh H."/>
            <person name="Doddapaneni H."/>
            <person name="Dugan-Rocha S."/>
            <person name="Elkadiri S."/>
            <person name="Gnanaolivu R."/>
            <person name="Hernandez B."/>
            <person name="Skinner E."/>
            <person name="Javaid M."/>
            <person name="Lee S."/>
            <person name="Li M."/>
            <person name="Ming W."/>
            <person name="Munidasa M."/>
            <person name="Muniz J."/>
            <person name="Nguyen L."/>
            <person name="Hughes D."/>
            <person name="Osuji N."/>
            <person name="Pu L.-L."/>
            <person name="Puazo M."/>
            <person name="Qu C."/>
            <person name="Quiroz J."/>
            <person name="Raj R."/>
            <person name="Weissenberger G."/>
            <person name="Xin Y."/>
            <person name="Zou X."/>
            <person name="Han Y."/>
            <person name="Worley K."/>
            <person name="Muzny D."/>
            <person name="Gibbs R."/>
        </authorList>
    </citation>
    <scope>NUCLEOTIDE SEQUENCE</scope>
    <source>
        <strain evidence="1">Sampled in the wild</strain>
    </source>
</reference>
<keyword evidence="2" id="KW-1185">Reference proteome</keyword>
<dbReference type="GO" id="GO:0003676">
    <property type="term" value="F:nucleic acid binding"/>
    <property type="evidence" value="ECO:0007669"/>
    <property type="project" value="InterPro"/>
</dbReference>
<dbReference type="Proteomes" id="UP000792457">
    <property type="component" value="Unassembled WGS sequence"/>
</dbReference>
<protein>
    <recommendedName>
        <fullName evidence="3">Mos1 transposase HTH domain-containing protein</fullName>
    </recommendedName>
</protein>
<dbReference type="InterPro" id="IPR036397">
    <property type="entry name" value="RNaseH_sf"/>
</dbReference>
<proteinExistence type="predicted"/>
<evidence type="ECO:0000313" key="2">
    <source>
        <dbReference type="Proteomes" id="UP000792457"/>
    </source>
</evidence>
<organism evidence="1 2">
    <name type="scientific">Ladona fulva</name>
    <name type="common">Scarce chaser dragonfly</name>
    <name type="synonym">Libellula fulva</name>
    <dbReference type="NCBI Taxonomy" id="123851"/>
    <lineage>
        <taxon>Eukaryota</taxon>
        <taxon>Metazoa</taxon>
        <taxon>Ecdysozoa</taxon>
        <taxon>Arthropoda</taxon>
        <taxon>Hexapoda</taxon>
        <taxon>Insecta</taxon>
        <taxon>Pterygota</taxon>
        <taxon>Palaeoptera</taxon>
        <taxon>Odonata</taxon>
        <taxon>Epiprocta</taxon>
        <taxon>Anisoptera</taxon>
        <taxon>Libelluloidea</taxon>
        <taxon>Libellulidae</taxon>
        <taxon>Ladona</taxon>
    </lineage>
</organism>
<evidence type="ECO:0000313" key="1">
    <source>
        <dbReference type="EMBL" id="KAG8238090.1"/>
    </source>
</evidence>
<dbReference type="InterPro" id="IPR052709">
    <property type="entry name" value="Transposase-MT_Hybrid"/>
</dbReference>
<dbReference type="AlphaFoldDB" id="A0A8K0KNI2"/>
<dbReference type="PANTHER" id="PTHR46060">
    <property type="entry name" value="MARINER MOS1 TRANSPOSASE-LIKE PROTEIN"/>
    <property type="match status" value="1"/>
</dbReference>
<comment type="caution">
    <text evidence="1">The sequence shown here is derived from an EMBL/GenBank/DDBJ whole genome shotgun (WGS) entry which is preliminary data.</text>
</comment>
<dbReference type="OrthoDB" id="6118231at2759"/>
<gene>
    <name evidence="1" type="ORF">J437_LFUL012197</name>
</gene>
<evidence type="ECO:0008006" key="3">
    <source>
        <dbReference type="Google" id="ProtNLM"/>
    </source>
</evidence>
<accession>A0A8K0KNI2</accession>
<dbReference type="EMBL" id="KZ309282">
    <property type="protein sequence ID" value="KAG8238090.1"/>
    <property type="molecule type" value="Genomic_DNA"/>
</dbReference>
<dbReference type="PANTHER" id="PTHR46060:SF1">
    <property type="entry name" value="MARINER MOS1 TRANSPOSASE-LIKE PROTEIN"/>
    <property type="match status" value="1"/>
</dbReference>
<reference evidence="1" key="1">
    <citation type="submission" date="2013-04" db="EMBL/GenBank/DDBJ databases">
        <authorList>
            <person name="Qu J."/>
            <person name="Murali S.C."/>
            <person name="Bandaranaike D."/>
            <person name="Bellair M."/>
            <person name="Blankenburg K."/>
            <person name="Chao H."/>
            <person name="Dinh H."/>
            <person name="Doddapaneni H."/>
            <person name="Downs B."/>
            <person name="Dugan-Rocha S."/>
            <person name="Elkadiri S."/>
            <person name="Gnanaolivu R.D."/>
            <person name="Hernandez B."/>
            <person name="Javaid M."/>
            <person name="Jayaseelan J.C."/>
            <person name="Lee S."/>
            <person name="Li M."/>
            <person name="Ming W."/>
            <person name="Munidasa M."/>
            <person name="Muniz J."/>
            <person name="Nguyen L."/>
            <person name="Ongeri F."/>
            <person name="Osuji N."/>
            <person name="Pu L.-L."/>
            <person name="Puazo M."/>
            <person name="Qu C."/>
            <person name="Quiroz J."/>
            <person name="Raj R."/>
            <person name="Weissenberger G."/>
            <person name="Xin Y."/>
            <person name="Zou X."/>
            <person name="Han Y."/>
            <person name="Richards S."/>
            <person name="Worley K."/>
            <person name="Muzny D."/>
            <person name="Gibbs R."/>
        </authorList>
    </citation>
    <scope>NUCLEOTIDE SEQUENCE</scope>
    <source>
        <strain evidence="1">Sampled in the wild</strain>
    </source>
</reference>